<evidence type="ECO:0000313" key="1">
    <source>
        <dbReference type="EMBL" id="PRQ28751.1"/>
    </source>
</evidence>
<evidence type="ECO:0000313" key="2">
    <source>
        <dbReference type="Proteomes" id="UP000238479"/>
    </source>
</evidence>
<organism evidence="1 2">
    <name type="scientific">Rosa chinensis</name>
    <name type="common">China rose</name>
    <dbReference type="NCBI Taxonomy" id="74649"/>
    <lineage>
        <taxon>Eukaryota</taxon>
        <taxon>Viridiplantae</taxon>
        <taxon>Streptophyta</taxon>
        <taxon>Embryophyta</taxon>
        <taxon>Tracheophyta</taxon>
        <taxon>Spermatophyta</taxon>
        <taxon>Magnoliopsida</taxon>
        <taxon>eudicotyledons</taxon>
        <taxon>Gunneridae</taxon>
        <taxon>Pentapetalae</taxon>
        <taxon>rosids</taxon>
        <taxon>fabids</taxon>
        <taxon>Rosales</taxon>
        <taxon>Rosaceae</taxon>
        <taxon>Rosoideae</taxon>
        <taxon>Rosoideae incertae sedis</taxon>
        <taxon>Rosa</taxon>
    </lineage>
</organism>
<reference evidence="1 2" key="1">
    <citation type="journal article" date="2018" name="Nat. Genet.">
        <title>The Rosa genome provides new insights in the design of modern roses.</title>
        <authorList>
            <person name="Bendahmane M."/>
        </authorList>
    </citation>
    <scope>NUCLEOTIDE SEQUENCE [LARGE SCALE GENOMIC DNA]</scope>
    <source>
        <strain evidence="2">cv. Old Blush</strain>
    </source>
</reference>
<gene>
    <name evidence="1" type="ORF">RchiOBHm_Chr5g0006381</name>
</gene>
<dbReference type="Proteomes" id="UP000238479">
    <property type="component" value="Chromosome 5"/>
</dbReference>
<dbReference type="AlphaFoldDB" id="A0A2P6Q3I6"/>
<sequence length="59" mass="6880">MQKSDLISQNISHVIMLSSNAFRFPSLIRILAWTGIPSWTRKTPFLHFSSFQLHLFQCT</sequence>
<proteinExistence type="predicted"/>
<dbReference type="EMBL" id="PDCK01000043">
    <property type="protein sequence ID" value="PRQ28751.1"/>
    <property type="molecule type" value="Genomic_DNA"/>
</dbReference>
<name>A0A2P6Q3I6_ROSCH</name>
<dbReference type="Gramene" id="PRQ28751">
    <property type="protein sequence ID" value="PRQ28751"/>
    <property type="gene ID" value="RchiOBHm_Chr5g0006381"/>
</dbReference>
<comment type="caution">
    <text evidence="1">The sequence shown here is derived from an EMBL/GenBank/DDBJ whole genome shotgun (WGS) entry which is preliminary data.</text>
</comment>
<protein>
    <submittedName>
        <fullName evidence="1">Uncharacterized protein</fullName>
    </submittedName>
</protein>
<accession>A0A2P6Q3I6</accession>
<keyword evidence="2" id="KW-1185">Reference proteome</keyword>